<dbReference type="GeneID" id="36588861"/>
<evidence type="ECO:0000313" key="2">
    <source>
        <dbReference type="Proteomes" id="UP000235371"/>
    </source>
</evidence>
<dbReference type="AlphaFoldDB" id="A0A2J6T2L4"/>
<gene>
    <name evidence="1" type="ORF">K444DRAFT_615719</name>
</gene>
<proteinExistence type="predicted"/>
<dbReference type="OrthoDB" id="3941387at2759"/>
<dbReference type="InParanoid" id="A0A2J6T2L4"/>
<dbReference type="Proteomes" id="UP000235371">
    <property type="component" value="Unassembled WGS sequence"/>
</dbReference>
<protein>
    <submittedName>
        <fullName evidence="1">Uncharacterized protein</fullName>
    </submittedName>
</protein>
<sequence length="69" mass="8388">MPKASTKLKRDKITSYRLSEKVVQEYLESLFGPYDFQLHHKSDHWIFYIPRKLTVVEFEELDGKREQQE</sequence>
<dbReference type="EMBL" id="KZ613847">
    <property type="protein sequence ID" value="PMD57265.1"/>
    <property type="molecule type" value="Genomic_DNA"/>
</dbReference>
<organism evidence="1 2">
    <name type="scientific">Hyaloscypha bicolor E</name>
    <dbReference type="NCBI Taxonomy" id="1095630"/>
    <lineage>
        <taxon>Eukaryota</taxon>
        <taxon>Fungi</taxon>
        <taxon>Dikarya</taxon>
        <taxon>Ascomycota</taxon>
        <taxon>Pezizomycotina</taxon>
        <taxon>Leotiomycetes</taxon>
        <taxon>Helotiales</taxon>
        <taxon>Hyaloscyphaceae</taxon>
        <taxon>Hyaloscypha</taxon>
        <taxon>Hyaloscypha bicolor</taxon>
    </lineage>
</organism>
<keyword evidence="2" id="KW-1185">Reference proteome</keyword>
<dbReference type="RefSeq" id="XP_024734169.1">
    <property type="nucleotide sequence ID" value="XM_024880784.1"/>
</dbReference>
<name>A0A2J6T2L4_9HELO</name>
<accession>A0A2J6T2L4</accession>
<reference evidence="1" key="1">
    <citation type="submission" date="2016-04" db="EMBL/GenBank/DDBJ databases">
        <title>A degradative enzymes factory behind the ericoid mycorrhizal symbiosis.</title>
        <authorList>
            <consortium name="DOE Joint Genome Institute"/>
            <person name="Martino E."/>
            <person name="Morin E."/>
            <person name="Grelet G."/>
            <person name="Kuo A."/>
            <person name="Kohler A."/>
            <person name="Daghino S."/>
            <person name="Barry K."/>
            <person name="Choi C."/>
            <person name="Cichocki N."/>
            <person name="Clum A."/>
            <person name="Copeland A."/>
            <person name="Hainaut M."/>
            <person name="Haridas S."/>
            <person name="Labutti K."/>
            <person name="Lindquist E."/>
            <person name="Lipzen A."/>
            <person name="Khouja H.-R."/>
            <person name="Murat C."/>
            <person name="Ohm R."/>
            <person name="Olson A."/>
            <person name="Spatafora J."/>
            <person name="Veneault-Fourrey C."/>
            <person name="Henrissat B."/>
            <person name="Grigoriev I."/>
            <person name="Martin F."/>
            <person name="Perotto S."/>
        </authorList>
    </citation>
    <scope>NUCLEOTIDE SEQUENCE [LARGE SCALE GENOMIC DNA]</scope>
    <source>
        <strain evidence="1">E</strain>
    </source>
</reference>
<evidence type="ECO:0000313" key="1">
    <source>
        <dbReference type="EMBL" id="PMD57265.1"/>
    </source>
</evidence>